<dbReference type="AlphaFoldDB" id="A0A4C1VYY9"/>
<reference evidence="1 2" key="1">
    <citation type="journal article" date="2019" name="Commun. Biol.">
        <title>The bagworm genome reveals a unique fibroin gene that provides high tensile strength.</title>
        <authorList>
            <person name="Kono N."/>
            <person name="Nakamura H."/>
            <person name="Ohtoshi R."/>
            <person name="Tomita M."/>
            <person name="Numata K."/>
            <person name="Arakawa K."/>
        </authorList>
    </citation>
    <scope>NUCLEOTIDE SEQUENCE [LARGE SCALE GENOMIC DNA]</scope>
</reference>
<accession>A0A4C1VYY9</accession>
<dbReference type="Proteomes" id="UP000299102">
    <property type="component" value="Unassembled WGS sequence"/>
</dbReference>
<evidence type="ECO:0000313" key="1">
    <source>
        <dbReference type="EMBL" id="GBP44041.1"/>
    </source>
</evidence>
<dbReference type="InterPro" id="IPR051055">
    <property type="entry name" value="PIF1_helicase"/>
</dbReference>
<comment type="caution">
    <text evidence="1">The sequence shown here is derived from an EMBL/GenBank/DDBJ whole genome shotgun (WGS) entry which is preliminary data.</text>
</comment>
<keyword evidence="2" id="KW-1185">Reference proteome</keyword>
<dbReference type="SUPFAM" id="SSF52540">
    <property type="entry name" value="P-loop containing nucleoside triphosphate hydrolases"/>
    <property type="match status" value="1"/>
</dbReference>
<name>A0A4C1VYY9_EUMVA</name>
<gene>
    <name evidence="1" type="ORF">EVAR_85195_1</name>
</gene>
<dbReference type="OrthoDB" id="416437at2759"/>
<organism evidence="1 2">
    <name type="scientific">Eumeta variegata</name>
    <name type="common">Bagworm moth</name>
    <name type="synonym">Eumeta japonica</name>
    <dbReference type="NCBI Taxonomy" id="151549"/>
    <lineage>
        <taxon>Eukaryota</taxon>
        <taxon>Metazoa</taxon>
        <taxon>Ecdysozoa</taxon>
        <taxon>Arthropoda</taxon>
        <taxon>Hexapoda</taxon>
        <taxon>Insecta</taxon>
        <taxon>Pterygota</taxon>
        <taxon>Neoptera</taxon>
        <taxon>Endopterygota</taxon>
        <taxon>Lepidoptera</taxon>
        <taxon>Glossata</taxon>
        <taxon>Ditrysia</taxon>
        <taxon>Tineoidea</taxon>
        <taxon>Psychidae</taxon>
        <taxon>Oiketicinae</taxon>
        <taxon>Eumeta</taxon>
    </lineage>
</organism>
<dbReference type="EMBL" id="BGZK01000446">
    <property type="protein sequence ID" value="GBP44041.1"/>
    <property type="molecule type" value="Genomic_DNA"/>
</dbReference>
<evidence type="ECO:0008006" key="3">
    <source>
        <dbReference type="Google" id="ProtNLM"/>
    </source>
</evidence>
<protein>
    <recommendedName>
        <fullName evidence="3">ATP-dependent DNA helicase</fullName>
    </recommendedName>
</protein>
<dbReference type="Gene3D" id="3.40.50.300">
    <property type="entry name" value="P-loop containing nucleotide triphosphate hydrolases"/>
    <property type="match status" value="1"/>
</dbReference>
<dbReference type="PANTHER" id="PTHR47642">
    <property type="entry name" value="ATP-DEPENDENT DNA HELICASE"/>
    <property type="match status" value="1"/>
</dbReference>
<sequence length="119" mass="13625">MDAYLIRDQQLTAAFNQVHAFELLQDPIVENEDVEEAEMPETDMTNEQFQAVQQALNVEQRELYNTITASIQRQQQDESGAKLRYFITGGAGTGKSFTLKTLREQVNRCYGKKAVKRVH</sequence>
<proteinExistence type="predicted"/>
<evidence type="ECO:0000313" key="2">
    <source>
        <dbReference type="Proteomes" id="UP000299102"/>
    </source>
</evidence>
<dbReference type="InterPro" id="IPR027417">
    <property type="entry name" value="P-loop_NTPase"/>
</dbReference>